<dbReference type="InterPro" id="IPR017592">
    <property type="entry name" value="Pilus_assmbl_Flp-typ_CpaB"/>
</dbReference>
<evidence type="ECO:0000256" key="2">
    <source>
        <dbReference type="SAM" id="Phobius"/>
    </source>
</evidence>
<reference evidence="4" key="2">
    <citation type="submission" date="2020-09" db="EMBL/GenBank/DDBJ databases">
        <authorList>
            <person name="Sun Q."/>
            <person name="Kim S."/>
        </authorList>
    </citation>
    <scope>NUCLEOTIDE SEQUENCE</scope>
    <source>
        <strain evidence="4">KCTC 42590</strain>
    </source>
</reference>
<dbReference type="InterPro" id="IPR013974">
    <property type="entry name" value="SAF"/>
</dbReference>
<dbReference type="RefSeq" id="WP_191249631.1">
    <property type="nucleotide sequence ID" value="NZ_BNCI01000001.1"/>
</dbReference>
<proteinExistence type="predicted"/>
<feature type="domain" description="SAF" evidence="3">
    <location>
        <begin position="46"/>
        <end position="112"/>
    </location>
</feature>
<dbReference type="NCBIfam" id="TIGR03177">
    <property type="entry name" value="pilus_cpaB"/>
    <property type="match status" value="1"/>
</dbReference>
<feature type="transmembrane region" description="Helical" evidence="2">
    <location>
        <begin position="6"/>
        <end position="27"/>
    </location>
</feature>
<dbReference type="Pfam" id="PF08666">
    <property type="entry name" value="SAF"/>
    <property type="match status" value="1"/>
</dbReference>
<keyword evidence="2" id="KW-0812">Transmembrane</keyword>
<dbReference type="InterPro" id="IPR031571">
    <property type="entry name" value="RcpC_dom"/>
</dbReference>
<dbReference type="AlphaFoldDB" id="A0A919AJA3"/>
<keyword evidence="2" id="KW-0472">Membrane</keyword>
<evidence type="ECO:0000313" key="5">
    <source>
        <dbReference type="Proteomes" id="UP000630923"/>
    </source>
</evidence>
<accession>A0A919AJA3</accession>
<comment type="caution">
    <text evidence="4">The sequence shown here is derived from an EMBL/GenBank/DDBJ whole genome shotgun (WGS) entry which is preliminary data.</text>
</comment>
<feature type="region of interest" description="Disordered" evidence="1">
    <location>
        <begin position="304"/>
        <end position="332"/>
    </location>
</feature>
<evidence type="ECO:0000256" key="1">
    <source>
        <dbReference type="SAM" id="MobiDB-lite"/>
    </source>
</evidence>
<name>A0A919AJA3_9PROT</name>
<keyword evidence="2" id="KW-1133">Transmembrane helix</keyword>
<keyword evidence="5" id="KW-1185">Reference proteome</keyword>
<gene>
    <name evidence="4" type="ORF">GCM10017044_01270</name>
</gene>
<dbReference type="EMBL" id="BNCI01000001">
    <property type="protein sequence ID" value="GHF11276.1"/>
    <property type="molecule type" value="Genomic_DNA"/>
</dbReference>
<protein>
    <recommendedName>
        <fullName evidence="3">SAF domain-containing protein</fullName>
    </recommendedName>
</protein>
<dbReference type="Pfam" id="PF16976">
    <property type="entry name" value="RcpC"/>
    <property type="match status" value="1"/>
</dbReference>
<organism evidence="4 5">
    <name type="scientific">Kordiimonas sediminis</name>
    <dbReference type="NCBI Taxonomy" id="1735581"/>
    <lineage>
        <taxon>Bacteria</taxon>
        <taxon>Pseudomonadati</taxon>
        <taxon>Pseudomonadota</taxon>
        <taxon>Alphaproteobacteria</taxon>
        <taxon>Kordiimonadales</taxon>
        <taxon>Kordiimonadaceae</taxon>
        <taxon>Kordiimonas</taxon>
    </lineage>
</organism>
<evidence type="ECO:0000259" key="3">
    <source>
        <dbReference type="SMART" id="SM00858"/>
    </source>
</evidence>
<reference evidence="4" key="1">
    <citation type="journal article" date="2014" name="Int. J. Syst. Evol. Microbiol.">
        <title>Complete genome sequence of Corynebacterium casei LMG S-19264T (=DSM 44701T), isolated from a smear-ripened cheese.</title>
        <authorList>
            <consortium name="US DOE Joint Genome Institute (JGI-PGF)"/>
            <person name="Walter F."/>
            <person name="Albersmeier A."/>
            <person name="Kalinowski J."/>
            <person name="Ruckert C."/>
        </authorList>
    </citation>
    <scope>NUCLEOTIDE SEQUENCE</scope>
    <source>
        <strain evidence="4">KCTC 42590</strain>
    </source>
</reference>
<evidence type="ECO:0000313" key="4">
    <source>
        <dbReference type="EMBL" id="GHF11276.1"/>
    </source>
</evidence>
<sequence length="332" mass="36284">MNGRNIILLIAAIVGVVLVVILTQSFLEGAQRQATTTAQRPVVANEQIMVAARKLPRGTILTIKDFKWQDWPKDAMNPAYLQRKTSKMEDLQGKVVLDTIAEAAPITQTSLVSMGQRGYMAAILTPGMRAVTIKLNSIAGVAGFIFPGDRVDLLLTQNIPDPKTGIAKNITETILENVRILGIDTRTEKAENVARPGKSATIEVTPKIAEKLAIVPRLGSLSLALRPLAQEGEPDDQIIETAVLERAYTESAEISRFRTKFNEESEEEKKKNTLIVRRGGRMRQMEIDADNEIDRARAQGEAIGEAYARAQQESATPVEGQAGDVDDEGTDP</sequence>
<dbReference type="Proteomes" id="UP000630923">
    <property type="component" value="Unassembled WGS sequence"/>
</dbReference>
<dbReference type="SMART" id="SM00858">
    <property type="entry name" value="SAF"/>
    <property type="match status" value="1"/>
</dbReference>
<dbReference type="CDD" id="cd11614">
    <property type="entry name" value="SAF_CpaB_FlgA_like"/>
    <property type="match status" value="1"/>
</dbReference>